<dbReference type="EMBL" id="BKCJ011830903">
    <property type="protein sequence ID" value="GFD56562.1"/>
    <property type="molecule type" value="Genomic_DNA"/>
</dbReference>
<organism evidence="1">
    <name type="scientific">Tanacetum cinerariifolium</name>
    <name type="common">Dalmatian daisy</name>
    <name type="synonym">Chrysanthemum cinerariifolium</name>
    <dbReference type="NCBI Taxonomy" id="118510"/>
    <lineage>
        <taxon>Eukaryota</taxon>
        <taxon>Viridiplantae</taxon>
        <taxon>Streptophyta</taxon>
        <taxon>Embryophyta</taxon>
        <taxon>Tracheophyta</taxon>
        <taxon>Spermatophyta</taxon>
        <taxon>Magnoliopsida</taxon>
        <taxon>eudicotyledons</taxon>
        <taxon>Gunneridae</taxon>
        <taxon>Pentapetalae</taxon>
        <taxon>asterids</taxon>
        <taxon>campanulids</taxon>
        <taxon>Asterales</taxon>
        <taxon>Asteraceae</taxon>
        <taxon>Asteroideae</taxon>
        <taxon>Anthemideae</taxon>
        <taxon>Anthemidinae</taxon>
        <taxon>Tanacetum</taxon>
    </lineage>
</organism>
<comment type="caution">
    <text evidence="1">The sequence shown here is derived from an EMBL/GenBank/DDBJ whole genome shotgun (WGS) entry which is preliminary data.</text>
</comment>
<sequence>CPFIDSGAQELLSEARKVFVALGLSDRHLIEAAGKSYIVSWMGDYTNDALRLLLNHIGTRCDNAGLFTEINADLESAISAMNAVGKLDAK</sequence>
<feature type="non-terminal residue" evidence="1">
    <location>
        <position position="1"/>
    </location>
</feature>
<evidence type="ECO:0000313" key="1">
    <source>
        <dbReference type="EMBL" id="GFD56562.1"/>
    </source>
</evidence>
<reference evidence="1" key="1">
    <citation type="journal article" date="2019" name="Sci. Rep.">
        <title>Draft genome of Tanacetum cinerariifolium, the natural source of mosquito coil.</title>
        <authorList>
            <person name="Yamashiro T."/>
            <person name="Shiraishi A."/>
            <person name="Satake H."/>
            <person name="Nakayama K."/>
        </authorList>
    </citation>
    <scope>NUCLEOTIDE SEQUENCE</scope>
</reference>
<accession>A0A699X8T9</accession>
<gene>
    <name evidence="1" type="ORF">Tci_928531</name>
</gene>
<protein>
    <submittedName>
        <fullName evidence="1">Uncharacterized protein</fullName>
    </submittedName>
</protein>
<dbReference type="AlphaFoldDB" id="A0A699X8T9"/>
<name>A0A699X8T9_TANCI</name>
<proteinExistence type="predicted"/>
<feature type="non-terminal residue" evidence="1">
    <location>
        <position position="90"/>
    </location>
</feature>